<comment type="caution">
    <text evidence="1">The sequence shown here is derived from an EMBL/GenBank/DDBJ whole genome shotgun (WGS) entry which is preliminary data.</text>
</comment>
<name>A0A2P6VSK0_9CHLO</name>
<evidence type="ECO:0000313" key="2">
    <source>
        <dbReference type="Proteomes" id="UP000239649"/>
    </source>
</evidence>
<accession>A0A2P6VSK0</accession>
<dbReference type="EMBL" id="LHPF02000001">
    <property type="protein sequence ID" value="PSC77071.1"/>
    <property type="molecule type" value="Genomic_DNA"/>
</dbReference>
<dbReference type="OrthoDB" id="565013at2759"/>
<dbReference type="AlphaFoldDB" id="A0A2P6VSK0"/>
<reference evidence="1 2" key="1">
    <citation type="journal article" date="2018" name="Plant J.">
        <title>Genome sequences of Chlorella sorokiniana UTEX 1602 and Micractinium conductrix SAG 241.80: implications to maltose excretion by a green alga.</title>
        <authorList>
            <person name="Arriola M.B."/>
            <person name="Velmurugan N."/>
            <person name="Zhang Y."/>
            <person name="Plunkett M.H."/>
            <person name="Hondzo H."/>
            <person name="Barney B.M."/>
        </authorList>
    </citation>
    <scope>NUCLEOTIDE SEQUENCE [LARGE SCALE GENOMIC DNA]</scope>
    <source>
        <strain evidence="1 2">SAG 241.80</strain>
    </source>
</reference>
<gene>
    <name evidence="1" type="ORF">C2E20_0398</name>
</gene>
<protein>
    <submittedName>
        <fullName evidence="1">Uncharacterized protein</fullName>
    </submittedName>
</protein>
<proteinExistence type="predicted"/>
<evidence type="ECO:0000313" key="1">
    <source>
        <dbReference type="EMBL" id="PSC77071.1"/>
    </source>
</evidence>
<organism evidence="1 2">
    <name type="scientific">Micractinium conductrix</name>
    <dbReference type="NCBI Taxonomy" id="554055"/>
    <lineage>
        <taxon>Eukaryota</taxon>
        <taxon>Viridiplantae</taxon>
        <taxon>Chlorophyta</taxon>
        <taxon>core chlorophytes</taxon>
        <taxon>Trebouxiophyceae</taxon>
        <taxon>Chlorellales</taxon>
        <taxon>Chlorellaceae</taxon>
        <taxon>Chlorella clade</taxon>
        <taxon>Micractinium</taxon>
    </lineage>
</organism>
<keyword evidence="2" id="KW-1185">Reference proteome</keyword>
<sequence>MAAPTTARSAGNGRKTDLLKQFHLSRNPFVDRTAEKSELDDTSLYQHSDLQGFKPSETTYLFFGRRGSGKTTIRMQMQRAYQEYNDIARASGRTRGHFLVDLSRPGHLTGCLRQFQERIGATDDNWDAAFSETWTSADMVDCMLSYAATHLVDEVTDWHSVEGMDMLERIRADPRASKQFLLLAHLYAKTDARSLDFLSSKLLPARYSAVQLGVAAGVATALVGGTSIAARNPEVAHALSAPIEAVTGELERSAPFITDHPRLCATLAGTAVLGGSLYYRRFQRSRGLERAALLTNSIRVVKQQPPEKIAGLLSVLFSAHDSAETVRQLCIGVSAHQKLELLSSLVRLLGFESVAVFGDCFDEVVLLDPVSYPGALKVFAREVCKNDLLNFGRLHFFFPDSRLSLDLNTDKTLKEARFDRHFVRDLQWSRHQLEELAERRFMAAQMAARRRVAEAGGSPPRGDTGEERGLYSFTDLFQAIKVEDFSSYISKLSTPRELMLFMTELLARIEAHPDNQLSAQDMEIAVSKALEQAV</sequence>
<dbReference type="Proteomes" id="UP000239649">
    <property type="component" value="Unassembled WGS sequence"/>
</dbReference>